<proteinExistence type="inferred from homology"/>
<dbReference type="InterPro" id="IPR029066">
    <property type="entry name" value="PLP-binding_barrel"/>
</dbReference>
<dbReference type="Pfam" id="PF01168">
    <property type="entry name" value="Ala_racemase_N"/>
    <property type="match status" value="1"/>
</dbReference>
<dbReference type="PANTHER" id="PTHR28004:SF2">
    <property type="entry name" value="D-SERINE DEHYDRATASE"/>
    <property type="match status" value="1"/>
</dbReference>
<dbReference type="EMBL" id="CP073720">
    <property type="protein sequence ID" value="UWP80301.1"/>
    <property type="molecule type" value="Genomic_DNA"/>
</dbReference>
<keyword evidence="2" id="KW-0456">Lyase</keyword>
<dbReference type="InterPro" id="IPR026956">
    <property type="entry name" value="D-ser_dehydrat-like_dom"/>
</dbReference>
<reference evidence="4" key="1">
    <citation type="submission" date="2021-04" db="EMBL/GenBank/DDBJ databases">
        <authorList>
            <person name="Hartkoorn R.C."/>
            <person name="Beaudoing E."/>
            <person name="Hot D."/>
        </authorList>
    </citation>
    <scope>NUCLEOTIDE SEQUENCE</scope>
    <source>
        <strain evidence="4">NRRL B-16292</strain>
    </source>
</reference>
<dbReference type="SMART" id="SM01119">
    <property type="entry name" value="D-ser_dehydrat"/>
    <property type="match status" value="1"/>
</dbReference>
<gene>
    <name evidence="4" type="ORF">Dfulv_34780</name>
</gene>
<dbReference type="Proteomes" id="UP001059617">
    <property type="component" value="Chromosome"/>
</dbReference>
<dbReference type="Gene3D" id="2.40.37.20">
    <property type="entry name" value="D-serine dehydratase-like domain"/>
    <property type="match status" value="1"/>
</dbReference>
<evidence type="ECO:0000313" key="5">
    <source>
        <dbReference type="Proteomes" id="UP001059617"/>
    </source>
</evidence>
<keyword evidence="5" id="KW-1185">Reference proteome</keyword>
<organism evidence="4 5">
    <name type="scientific">Dactylosporangium fulvum</name>
    <dbReference type="NCBI Taxonomy" id="53359"/>
    <lineage>
        <taxon>Bacteria</taxon>
        <taxon>Bacillati</taxon>
        <taxon>Actinomycetota</taxon>
        <taxon>Actinomycetes</taxon>
        <taxon>Micromonosporales</taxon>
        <taxon>Micromonosporaceae</taxon>
        <taxon>Dactylosporangium</taxon>
    </lineage>
</organism>
<evidence type="ECO:0000259" key="3">
    <source>
        <dbReference type="SMART" id="SM01119"/>
    </source>
</evidence>
<comment type="similarity">
    <text evidence="1">Belongs to the DSD1 family.</text>
</comment>
<dbReference type="PANTHER" id="PTHR28004">
    <property type="entry name" value="ZGC:162816-RELATED"/>
    <property type="match status" value="1"/>
</dbReference>
<dbReference type="InterPro" id="IPR001608">
    <property type="entry name" value="Ala_racemase_N"/>
</dbReference>
<evidence type="ECO:0000313" key="4">
    <source>
        <dbReference type="EMBL" id="UWP80301.1"/>
    </source>
</evidence>
<dbReference type="EC" id="5.1.1.1" evidence="4"/>
<reference evidence="4" key="2">
    <citation type="submission" date="2022-09" db="EMBL/GenBank/DDBJ databases">
        <title>Biosynthetic gene clusters of Dactylosporangioum fulvum.</title>
        <authorList>
            <person name="Caradec T."/>
        </authorList>
    </citation>
    <scope>NUCLEOTIDE SEQUENCE</scope>
    <source>
        <strain evidence="4">NRRL B-16292</strain>
    </source>
</reference>
<dbReference type="SUPFAM" id="SSF51419">
    <property type="entry name" value="PLP-binding barrel"/>
    <property type="match status" value="1"/>
</dbReference>
<dbReference type="InterPro" id="IPR051466">
    <property type="entry name" value="D-amino_acid_metab_enzyme"/>
</dbReference>
<name>A0ABY5VT63_9ACTN</name>
<dbReference type="Pfam" id="PF14031">
    <property type="entry name" value="D-ser_dehydrat"/>
    <property type="match status" value="1"/>
</dbReference>
<accession>A0ABY5VT63</accession>
<dbReference type="InterPro" id="IPR042208">
    <property type="entry name" value="D-ser_dehydrat-like_sf"/>
</dbReference>
<evidence type="ECO:0000256" key="2">
    <source>
        <dbReference type="ARBA" id="ARBA00023239"/>
    </source>
</evidence>
<evidence type="ECO:0000256" key="1">
    <source>
        <dbReference type="ARBA" id="ARBA00005323"/>
    </source>
</evidence>
<dbReference type="RefSeq" id="WP_259858059.1">
    <property type="nucleotide sequence ID" value="NZ_BAAAST010000009.1"/>
</dbReference>
<keyword evidence="4" id="KW-0413">Isomerase</keyword>
<feature type="domain" description="D-serine dehydratase-like" evidence="3">
    <location>
        <begin position="253"/>
        <end position="349"/>
    </location>
</feature>
<dbReference type="Gene3D" id="3.20.20.10">
    <property type="entry name" value="Alanine racemase"/>
    <property type="match status" value="1"/>
</dbReference>
<protein>
    <submittedName>
        <fullName evidence="4">Alanine racemase</fullName>
        <ecNumber evidence="4">5.1.1.1</ecNumber>
    </submittedName>
</protein>
<sequence>MSSEIATPALIVHADIARRNVATYASLAKEHGVSLRPHAKTHRSEVLAGWQRDAGAQGLTVATYQEAEYFVGAGHRDVFIACPPVGAARQRVLASLVREADVVVSADSVDVVAAIDDVGRAAGRPVRYYWEVDAGFARFGSGAGEATAAELLNAQRYPHATFAGLMAFNGRSYTVEDARDVARVSRAETELVLLTAEMLRTAGLEVPVVSVGSTPSAATVAAIPGITEIRPGTYIFNDATQVALGAATLADCAQTICATVMSAPADGRIVIDAGSKALPKEIMNRLTVGYGTVLGYPGLVIERVTEEASVLVWSTPDHVEPPRLGDQIQIVSNHCCPATYLYSHFLLIDGGDVERLPVNARTR</sequence>
<dbReference type="GO" id="GO:0008784">
    <property type="term" value="F:alanine racemase activity"/>
    <property type="evidence" value="ECO:0007669"/>
    <property type="project" value="UniProtKB-EC"/>
</dbReference>